<proteinExistence type="predicted"/>
<dbReference type="AlphaFoldDB" id="A0A1C9I762"/>
<protein>
    <submittedName>
        <fullName evidence="1">Uncharacterized protein</fullName>
    </submittedName>
</protein>
<evidence type="ECO:0000313" key="1">
    <source>
        <dbReference type="EMBL" id="AOO94818.1"/>
    </source>
</evidence>
<organism evidence="1">
    <name type="scientific">Rhizobium leguminosarum bv. trifolii</name>
    <dbReference type="NCBI Taxonomy" id="386"/>
    <lineage>
        <taxon>Bacteria</taxon>
        <taxon>Pseudomonadati</taxon>
        <taxon>Pseudomonadota</taxon>
        <taxon>Alphaproteobacteria</taxon>
        <taxon>Hyphomicrobiales</taxon>
        <taxon>Rhizobiaceae</taxon>
        <taxon>Rhizobium/Agrobacterium group</taxon>
        <taxon>Rhizobium</taxon>
    </lineage>
</organism>
<reference evidence="1" key="2">
    <citation type="journal article" date="2016" name="Front. Microbiol.">
        <title>The Regulatory Protein RosR Affects Rhizobium leguminosarum bv. trifolii Protein Profiles, Cell Surface Properties, and Symbiosis with Clover.</title>
        <authorList>
            <person name="Rachwal K."/>
            <person name="Boguszewska A."/>
            <person name="Kopcinska J."/>
            <person name="Karas M."/>
            <person name="Tchorzewski M."/>
            <person name="Janczarek M."/>
        </authorList>
    </citation>
    <scope>NUCLEOTIDE SEQUENCE</scope>
    <source>
        <strain evidence="1">Rt24.2</strain>
    </source>
</reference>
<accession>A0A1C9I762</accession>
<sequence length="100" mass="11507">MTVYLAGTIVDAQQTTLTRVAFYIRKAKFNHRFRGQFNDRQEKAITRMFRKGPGGFKGGLSAENYISIRRTSRQRHAIFMTCWREMLSRAPANAGTHATH</sequence>
<name>A0A1C9I762_RHILT</name>
<reference evidence="1" key="1">
    <citation type="journal article" date="2015" name="BMC Genomics">
        <title>Transcriptome profiling of a Rhizobium leguminosarum bv. trifolii rosR mutant reveals the role of the transcriptional regulator RosR in motility, synthesis of cell-surface components, and other cellular processes.</title>
        <authorList>
            <person name="Rachwal K."/>
            <person name="Matczynska E."/>
            <person name="Janczarek M."/>
        </authorList>
    </citation>
    <scope>NUCLEOTIDE SEQUENCE</scope>
    <source>
        <strain evidence="1">Rt24.2</strain>
    </source>
</reference>
<dbReference type="EMBL" id="KX492454">
    <property type="protein sequence ID" value="AOO94818.1"/>
    <property type="molecule type" value="Genomic_DNA"/>
</dbReference>